<name>A0AAV0ZXN1_VICFA</name>
<dbReference type="InterPro" id="IPR039299">
    <property type="entry name" value="SEOA"/>
</dbReference>
<dbReference type="GO" id="GO:0010088">
    <property type="term" value="P:phloem development"/>
    <property type="evidence" value="ECO:0007669"/>
    <property type="project" value="InterPro"/>
</dbReference>
<dbReference type="InterPro" id="IPR027942">
    <property type="entry name" value="SEO_N"/>
</dbReference>
<protein>
    <recommendedName>
        <fullName evidence="5">Protein SIEVE ELEMENT OCCLUSION B</fullName>
    </recommendedName>
</protein>
<evidence type="ECO:0000259" key="1">
    <source>
        <dbReference type="Pfam" id="PF14576"/>
    </source>
</evidence>
<gene>
    <name evidence="3" type="ORF">VFH_III070240</name>
</gene>
<evidence type="ECO:0000313" key="3">
    <source>
        <dbReference type="EMBL" id="CAI8603080.1"/>
    </source>
</evidence>
<dbReference type="Proteomes" id="UP001157006">
    <property type="component" value="Chromosome 3"/>
</dbReference>
<dbReference type="InterPro" id="IPR027944">
    <property type="entry name" value="SEO_C"/>
</dbReference>
<sequence>MSLSNGTKLPNPFDLNDSHILDKLYLTHLHGDDKCDKEILFHIVSNVLLGNESQTRLAESKAGVTGFQPEFRTLKLISCQMITTPRGECYVHQTTLWILHYLKTYSWDAKALVTLAAFTLEYGNLLYLTDATTLDQLINPLKQLNQIQNRKVTAPVTDLVGLIMEVFLHIHEWAAWSGVGYDTLEVPSLSDALEDIPVAVYWIIASIVAATGNIIGVSDYSLSDFKERLSLVDSKLKEHLKLSRGEIYSVEEYLKRKKAISSPKDIVDFLKLLIQRNGDNLLIYDGNTKTKTDIEVFREKYVLLFISSLNKVEDEILLLNSIYDRLHDNPQEIVRGYKKDDFKILWIPICDDNQNIKFDLLKNKIKFYAVEYFSELPGIELIREKLNYWDKPIVPVLSPLGEIMNDDAMDLIFQWGIDAFPFRKKDGYDLTQKWKWFWDVTRRVNLGIQVKGDRYIFLYGGGDKKWIQDFTLALEKTKRHETILRADAIIEHYHLGKDDPKIVPRFWIEIERKRLKKHQDAIDCEIQDIVKSLLCLKQDPQGWAILTKGYNVKLLGHGEPMYQTLADFDIWKDKVLQKEGFDIAFKKYYESKVKDTHVRQPCEIINVDNNINGNVIATVSCPNPTCGRVMEVSSVNYKCCHQDDARQNGKI</sequence>
<accession>A0AAV0ZXN1</accession>
<keyword evidence="4" id="KW-1185">Reference proteome</keyword>
<dbReference type="PANTHER" id="PTHR33232">
    <property type="entry name" value="PROTEIN SIEVE ELEMENT OCCLUSION B-LIKE"/>
    <property type="match status" value="1"/>
</dbReference>
<dbReference type="Pfam" id="PF14577">
    <property type="entry name" value="SEO_C"/>
    <property type="match status" value="1"/>
</dbReference>
<feature type="domain" description="Sieve element occlusion N-terminal" evidence="1">
    <location>
        <begin position="16"/>
        <end position="260"/>
    </location>
</feature>
<evidence type="ECO:0000313" key="4">
    <source>
        <dbReference type="Proteomes" id="UP001157006"/>
    </source>
</evidence>
<organism evidence="3 4">
    <name type="scientific">Vicia faba</name>
    <name type="common">Broad bean</name>
    <name type="synonym">Faba vulgaris</name>
    <dbReference type="NCBI Taxonomy" id="3906"/>
    <lineage>
        <taxon>Eukaryota</taxon>
        <taxon>Viridiplantae</taxon>
        <taxon>Streptophyta</taxon>
        <taxon>Embryophyta</taxon>
        <taxon>Tracheophyta</taxon>
        <taxon>Spermatophyta</taxon>
        <taxon>Magnoliopsida</taxon>
        <taxon>eudicotyledons</taxon>
        <taxon>Gunneridae</taxon>
        <taxon>Pentapetalae</taxon>
        <taxon>rosids</taxon>
        <taxon>fabids</taxon>
        <taxon>Fabales</taxon>
        <taxon>Fabaceae</taxon>
        <taxon>Papilionoideae</taxon>
        <taxon>50 kb inversion clade</taxon>
        <taxon>NPAAA clade</taxon>
        <taxon>Hologalegina</taxon>
        <taxon>IRL clade</taxon>
        <taxon>Fabeae</taxon>
        <taxon>Vicia</taxon>
    </lineage>
</organism>
<dbReference type="AlphaFoldDB" id="A0AAV0ZXN1"/>
<evidence type="ECO:0000259" key="2">
    <source>
        <dbReference type="Pfam" id="PF14577"/>
    </source>
</evidence>
<evidence type="ECO:0008006" key="5">
    <source>
        <dbReference type="Google" id="ProtNLM"/>
    </source>
</evidence>
<dbReference type="PANTHER" id="PTHR33232:SF21">
    <property type="entry name" value="SIEVE ELEMENT OCCLUSION-RELATED"/>
    <property type="match status" value="1"/>
</dbReference>
<dbReference type="EMBL" id="OX451738">
    <property type="protein sequence ID" value="CAI8603080.1"/>
    <property type="molecule type" value="Genomic_DNA"/>
</dbReference>
<feature type="domain" description="Sieve element occlusion C-terminal" evidence="2">
    <location>
        <begin position="499"/>
        <end position="641"/>
    </location>
</feature>
<proteinExistence type="predicted"/>
<dbReference type="Pfam" id="PF14576">
    <property type="entry name" value="SEO_N"/>
    <property type="match status" value="1"/>
</dbReference>
<reference evidence="3 4" key="1">
    <citation type="submission" date="2023-01" db="EMBL/GenBank/DDBJ databases">
        <authorList>
            <person name="Kreplak J."/>
        </authorList>
    </citation>
    <scope>NUCLEOTIDE SEQUENCE [LARGE SCALE GENOMIC DNA]</scope>
</reference>